<gene>
    <name evidence="2" type="ORF">KOR42_45110</name>
</gene>
<dbReference type="GO" id="GO:0008237">
    <property type="term" value="F:metallopeptidase activity"/>
    <property type="evidence" value="ECO:0007669"/>
    <property type="project" value="InterPro"/>
</dbReference>
<dbReference type="InterPro" id="IPR036366">
    <property type="entry name" value="PGBDSf"/>
</dbReference>
<comment type="caution">
    <text evidence="2">The sequence shown here is derived from an EMBL/GenBank/DDBJ whole genome shotgun (WGS) entry which is preliminary data.</text>
</comment>
<dbReference type="SUPFAM" id="SSF55486">
    <property type="entry name" value="Metalloproteases ('zincins'), catalytic domain"/>
    <property type="match status" value="1"/>
</dbReference>
<name>A0A5C5VZ70_9PLAN</name>
<dbReference type="Gene3D" id="1.10.101.10">
    <property type="entry name" value="PGBD-like superfamily/PGBD"/>
    <property type="match status" value="1"/>
</dbReference>
<evidence type="ECO:0000313" key="3">
    <source>
        <dbReference type="Proteomes" id="UP000317243"/>
    </source>
</evidence>
<dbReference type="EMBL" id="SIHI01000034">
    <property type="protein sequence ID" value="TWT43051.1"/>
    <property type="molecule type" value="Genomic_DNA"/>
</dbReference>
<dbReference type="Proteomes" id="UP000317243">
    <property type="component" value="Unassembled WGS sequence"/>
</dbReference>
<dbReference type="AlphaFoldDB" id="A0A5C5VZ70"/>
<dbReference type="RefSeq" id="WP_146511863.1">
    <property type="nucleotide sequence ID" value="NZ_SIHI01000034.1"/>
</dbReference>
<dbReference type="InterPro" id="IPR024079">
    <property type="entry name" value="MetalloPept_cat_dom_sf"/>
</dbReference>
<evidence type="ECO:0000313" key="2">
    <source>
        <dbReference type="EMBL" id="TWT43051.1"/>
    </source>
</evidence>
<organism evidence="2 3">
    <name type="scientific">Thalassoglobus neptunius</name>
    <dbReference type="NCBI Taxonomy" id="1938619"/>
    <lineage>
        <taxon>Bacteria</taxon>
        <taxon>Pseudomonadati</taxon>
        <taxon>Planctomycetota</taxon>
        <taxon>Planctomycetia</taxon>
        <taxon>Planctomycetales</taxon>
        <taxon>Planctomycetaceae</taxon>
        <taxon>Thalassoglobus</taxon>
    </lineage>
</organism>
<accession>A0A5C5VZ70</accession>
<dbReference type="InterPro" id="IPR036365">
    <property type="entry name" value="PGBD-like_sf"/>
</dbReference>
<dbReference type="Gene3D" id="3.40.390.10">
    <property type="entry name" value="Collagenase (Catalytic Domain)"/>
    <property type="match status" value="1"/>
</dbReference>
<dbReference type="OrthoDB" id="7053703at2"/>
<protein>
    <submittedName>
        <fullName evidence="2">Uncharacterized protein</fullName>
    </submittedName>
</protein>
<evidence type="ECO:0000256" key="1">
    <source>
        <dbReference type="SAM" id="MobiDB-lite"/>
    </source>
</evidence>
<feature type="region of interest" description="Disordered" evidence="1">
    <location>
        <begin position="258"/>
        <end position="286"/>
    </location>
</feature>
<keyword evidence="3" id="KW-1185">Reference proteome</keyword>
<reference evidence="2 3" key="1">
    <citation type="submission" date="2019-02" db="EMBL/GenBank/DDBJ databases">
        <title>Deep-cultivation of Planctomycetes and their phenomic and genomic characterization uncovers novel biology.</title>
        <authorList>
            <person name="Wiegand S."/>
            <person name="Jogler M."/>
            <person name="Boedeker C."/>
            <person name="Pinto D."/>
            <person name="Vollmers J."/>
            <person name="Rivas-Marin E."/>
            <person name="Kohn T."/>
            <person name="Peeters S.H."/>
            <person name="Heuer A."/>
            <person name="Rast P."/>
            <person name="Oberbeckmann S."/>
            <person name="Bunk B."/>
            <person name="Jeske O."/>
            <person name="Meyerdierks A."/>
            <person name="Storesund J.E."/>
            <person name="Kallscheuer N."/>
            <person name="Luecker S."/>
            <person name="Lage O.M."/>
            <person name="Pohl T."/>
            <person name="Merkel B.J."/>
            <person name="Hornburger P."/>
            <person name="Mueller R.-W."/>
            <person name="Bruemmer F."/>
            <person name="Labrenz M."/>
            <person name="Spormann A.M."/>
            <person name="Op Den Camp H."/>
            <person name="Overmann J."/>
            <person name="Amann R."/>
            <person name="Jetten M.S.M."/>
            <person name="Mascher T."/>
            <person name="Medema M.H."/>
            <person name="Devos D.P."/>
            <person name="Kaster A.-K."/>
            <person name="Ovreas L."/>
            <person name="Rohde M."/>
            <person name="Galperin M.Y."/>
            <person name="Jogler C."/>
        </authorList>
    </citation>
    <scope>NUCLEOTIDE SEQUENCE [LARGE SCALE GENOMIC DNA]</scope>
    <source>
        <strain evidence="2 3">KOR42</strain>
    </source>
</reference>
<proteinExistence type="predicted"/>
<sequence>MADLLQTTCDFLKRYGYLSDSEDPQSFEDIGLTSAIAKFQRFDANVARLKAETGKPLHHDGVLGPATQLVMSMPRCCVRDDSGLAAAIATGGWKNCHGAVNEHRMIADVDVSNMPVFLEPHLHAVLKNVQQAYAEIGLLIIFRGADGIDMLTKARFDGRANTVISWTRGRGWIGLAIVGNGHNQTCTSEIWAQFDTRYQPTNIVREWTTLFLHELGHNCGLQHSRGGVMNPSIVNGLSGRWDGSDPSTSILKRWFGGQPVNVPGGEDDPDSYNPPDDTPSGVKPYSEPFTLANGKRVFLVEMFGQ</sequence>
<dbReference type="SUPFAM" id="SSF47090">
    <property type="entry name" value="PGBD-like"/>
    <property type="match status" value="1"/>
</dbReference>